<comment type="caution">
    <text evidence="1">The sequence shown here is derived from an EMBL/GenBank/DDBJ whole genome shotgun (WGS) entry which is preliminary data.</text>
</comment>
<accession>A0AC61PIK0</accession>
<protein>
    <submittedName>
        <fullName evidence="1">Site-specific recombinase XerD</fullName>
    </submittedName>
</protein>
<gene>
    <name evidence="1" type="ORF">SAMN06297397_0566</name>
</gene>
<keyword evidence="2" id="KW-1185">Reference proteome</keyword>
<reference evidence="1" key="1">
    <citation type="submission" date="2017-04" db="EMBL/GenBank/DDBJ databases">
        <authorList>
            <person name="Varghese N."/>
            <person name="Submissions S."/>
        </authorList>
    </citation>
    <scope>NUCLEOTIDE SEQUENCE</scope>
    <source>
        <strain evidence="1">WTE2008</strain>
    </source>
</reference>
<sequence length="327" mass="37780">MAIEAKASFLRMAEKKLSTEVTAETMSKVLSIMADVMEGFDMREMNIEEEQDDMLECFLQAMDVQGRSRKTITHYRLIISKMMAEAKVSARRITVHHLRSYLAKQKERGLKDSTLAHHREVFSSFFGWLFREGLIEKNPVINLGSIKVAKEEKKVFTDIDMEKMRQGCKRLVDRAIISFLASTGCRVAELVGLDRSALDLDSLECVVRGKGNKERTVYLDNVTAMYIRNYLATRRDVCPALFVTRTRERFQTGGIRDMLKRLEERSGVDHVHPHKFRRTLATNMAKRGMPIQTIAAILGHEKIETTMEYIVMNKENTKMQYRQYYAC</sequence>
<name>A0AC61PIK0_9FIRM</name>
<proteinExistence type="predicted"/>
<dbReference type="Proteomes" id="UP000192328">
    <property type="component" value="Unassembled WGS sequence"/>
</dbReference>
<organism evidence="1 2">
    <name type="scientific">Aristaeella lactis</name>
    <dbReference type="NCBI Taxonomy" id="3046383"/>
    <lineage>
        <taxon>Bacteria</taxon>
        <taxon>Bacillati</taxon>
        <taxon>Bacillota</taxon>
        <taxon>Clostridia</taxon>
        <taxon>Eubacteriales</taxon>
        <taxon>Aristaeellaceae</taxon>
        <taxon>Aristaeella</taxon>
    </lineage>
</organism>
<evidence type="ECO:0000313" key="2">
    <source>
        <dbReference type="Proteomes" id="UP000192328"/>
    </source>
</evidence>
<evidence type="ECO:0000313" key="1">
    <source>
        <dbReference type="EMBL" id="SMC39336.1"/>
    </source>
</evidence>
<dbReference type="EMBL" id="FWXZ01000001">
    <property type="protein sequence ID" value="SMC39336.1"/>
    <property type="molecule type" value="Genomic_DNA"/>
</dbReference>